<reference evidence="1" key="1">
    <citation type="journal article" date="2023" name="Nat. Commun.">
        <title>Diploid and tetraploid genomes of Acorus and the evolution of monocots.</title>
        <authorList>
            <person name="Ma L."/>
            <person name="Liu K.W."/>
            <person name="Li Z."/>
            <person name="Hsiao Y.Y."/>
            <person name="Qi Y."/>
            <person name="Fu T."/>
            <person name="Tang G.D."/>
            <person name="Zhang D."/>
            <person name="Sun W.H."/>
            <person name="Liu D.K."/>
            <person name="Li Y."/>
            <person name="Chen G.Z."/>
            <person name="Liu X.D."/>
            <person name="Liao X.Y."/>
            <person name="Jiang Y.T."/>
            <person name="Yu X."/>
            <person name="Hao Y."/>
            <person name="Huang J."/>
            <person name="Zhao X.W."/>
            <person name="Ke S."/>
            <person name="Chen Y.Y."/>
            <person name="Wu W.L."/>
            <person name="Hsu J.L."/>
            <person name="Lin Y.F."/>
            <person name="Huang M.D."/>
            <person name="Li C.Y."/>
            <person name="Huang L."/>
            <person name="Wang Z.W."/>
            <person name="Zhao X."/>
            <person name="Zhong W.Y."/>
            <person name="Peng D.H."/>
            <person name="Ahmad S."/>
            <person name="Lan S."/>
            <person name="Zhang J.S."/>
            <person name="Tsai W.C."/>
            <person name="Van de Peer Y."/>
            <person name="Liu Z.J."/>
        </authorList>
    </citation>
    <scope>NUCLEOTIDE SEQUENCE</scope>
    <source>
        <strain evidence="1">SCP</strain>
    </source>
</reference>
<dbReference type="EMBL" id="JAUJYN010000009">
    <property type="protein sequence ID" value="KAK1262927.1"/>
    <property type="molecule type" value="Genomic_DNA"/>
</dbReference>
<comment type="caution">
    <text evidence="1">The sequence shown here is derived from an EMBL/GenBank/DDBJ whole genome shotgun (WGS) entry which is preliminary data.</text>
</comment>
<proteinExistence type="predicted"/>
<accession>A0AAV9AG61</accession>
<evidence type="ECO:0008006" key="3">
    <source>
        <dbReference type="Google" id="ProtNLM"/>
    </source>
</evidence>
<evidence type="ECO:0000313" key="1">
    <source>
        <dbReference type="EMBL" id="KAK1262927.1"/>
    </source>
</evidence>
<sequence length="53" mass="6203">MGTWNPTSCVLCRRRDVETTMHLFCECLVVKEVWGRLHSATDYNKSTEKLDEL</sequence>
<name>A0AAV9AG61_ACOGR</name>
<protein>
    <recommendedName>
        <fullName evidence="3">Reverse transcriptase zinc-binding domain-containing protein</fullName>
    </recommendedName>
</protein>
<reference evidence="1" key="2">
    <citation type="submission" date="2023-06" db="EMBL/GenBank/DDBJ databases">
        <authorList>
            <person name="Ma L."/>
            <person name="Liu K.-W."/>
            <person name="Li Z."/>
            <person name="Hsiao Y.-Y."/>
            <person name="Qi Y."/>
            <person name="Fu T."/>
            <person name="Tang G."/>
            <person name="Zhang D."/>
            <person name="Sun W.-H."/>
            <person name="Liu D.-K."/>
            <person name="Li Y."/>
            <person name="Chen G.-Z."/>
            <person name="Liu X.-D."/>
            <person name="Liao X.-Y."/>
            <person name="Jiang Y.-T."/>
            <person name="Yu X."/>
            <person name="Hao Y."/>
            <person name="Huang J."/>
            <person name="Zhao X.-W."/>
            <person name="Ke S."/>
            <person name="Chen Y.-Y."/>
            <person name="Wu W.-L."/>
            <person name="Hsu J.-L."/>
            <person name="Lin Y.-F."/>
            <person name="Huang M.-D."/>
            <person name="Li C.-Y."/>
            <person name="Huang L."/>
            <person name="Wang Z.-W."/>
            <person name="Zhao X."/>
            <person name="Zhong W.-Y."/>
            <person name="Peng D.-H."/>
            <person name="Ahmad S."/>
            <person name="Lan S."/>
            <person name="Zhang J.-S."/>
            <person name="Tsai W.-C."/>
            <person name="Van De Peer Y."/>
            <person name="Liu Z.-J."/>
        </authorList>
    </citation>
    <scope>NUCLEOTIDE SEQUENCE</scope>
    <source>
        <strain evidence="1">SCP</strain>
        <tissue evidence="1">Leaves</tissue>
    </source>
</reference>
<evidence type="ECO:0000313" key="2">
    <source>
        <dbReference type="Proteomes" id="UP001179952"/>
    </source>
</evidence>
<keyword evidence="2" id="KW-1185">Reference proteome</keyword>
<dbReference type="AlphaFoldDB" id="A0AAV9AG61"/>
<dbReference type="Proteomes" id="UP001179952">
    <property type="component" value="Unassembled WGS sequence"/>
</dbReference>
<organism evidence="1 2">
    <name type="scientific">Acorus gramineus</name>
    <name type="common">Dwarf sweet flag</name>
    <dbReference type="NCBI Taxonomy" id="55184"/>
    <lineage>
        <taxon>Eukaryota</taxon>
        <taxon>Viridiplantae</taxon>
        <taxon>Streptophyta</taxon>
        <taxon>Embryophyta</taxon>
        <taxon>Tracheophyta</taxon>
        <taxon>Spermatophyta</taxon>
        <taxon>Magnoliopsida</taxon>
        <taxon>Liliopsida</taxon>
        <taxon>Acoraceae</taxon>
        <taxon>Acorus</taxon>
    </lineage>
</organism>
<gene>
    <name evidence="1" type="ORF">QJS04_geneDACA013487</name>
</gene>